<comment type="caution">
    <text evidence="2">The sequence shown here is derived from an EMBL/GenBank/DDBJ whole genome shotgun (WGS) entry which is preliminary data.</text>
</comment>
<dbReference type="SUPFAM" id="SSF81383">
    <property type="entry name" value="F-box domain"/>
    <property type="match status" value="1"/>
</dbReference>
<evidence type="ECO:0000313" key="2">
    <source>
        <dbReference type="EMBL" id="GCC17507.1"/>
    </source>
</evidence>
<reference evidence="2 3" key="1">
    <citation type="journal article" date="2018" name="Nat. Ecol. Evol.">
        <title>Shark genomes provide insights into elasmobranch evolution and the origin of vertebrates.</title>
        <authorList>
            <person name="Hara Y"/>
            <person name="Yamaguchi K"/>
            <person name="Onimaru K"/>
            <person name="Kadota M"/>
            <person name="Koyanagi M"/>
            <person name="Keeley SD"/>
            <person name="Tatsumi K"/>
            <person name="Tanaka K"/>
            <person name="Motone F"/>
            <person name="Kageyama Y"/>
            <person name="Nozu R"/>
            <person name="Adachi N"/>
            <person name="Nishimura O"/>
            <person name="Nakagawa R"/>
            <person name="Tanegashima C"/>
            <person name="Kiyatake I"/>
            <person name="Matsumoto R"/>
            <person name="Murakumo K"/>
            <person name="Nishida K"/>
            <person name="Terakita A"/>
            <person name="Kuratani S"/>
            <person name="Sato K"/>
            <person name="Hyodo S Kuraku.S."/>
        </authorList>
    </citation>
    <scope>NUCLEOTIDE SEQUENCE [LARGE SCALE GENOMIC DNA]</scope>
</reference>
<dbReference type="CDD" id="cd22106">
    <property type="entry name" value="F-box_FBXO36"/>
    <property type="match status" value="1"/>
</dbReference>
<feature type="domain" description="F-box" evidence="1">
    <location>
        <begin position="91"/>
        <end position="137"/>
    </location>
</feature>
<dbReference type="PROSITE" id="PS50181">
    <property type="entry name" value="FBOX"/>
    <property type="match status" value="1"/>
</dbReference>
<keyword evidence="3" id="KW-1185">Reference proteome</keyword>
<dbReference type="InterPro" id="IPR036047">
    <property type="entry name" value="F-box-like_dom_sf"/>
</dbReference>
<sequence>MASLLKGTLFEIRAQAPAPSKDYHQLLVTDSEVIWRWWKISFRSEFRNVHPGEQVNSHQDFLDNYTLQVHIGVIFGNEVLKYVCNLCQHHFDYLDRIPNGLLMYIILFLDLEDIARLSQTSRKFEKVCNSDELWERLVSRYCDTITPEMQALASEVGWKEIFFTNKLQLQKKIRRRRQKFGDIEENLTLRP</sequence>
<protein>
    <recommendedName>
        <fullName evidence="1">F-box domain-containing protein</fullName>
    </recommendedName>
</protein>
<dbReference type="OMA" id="CNSDELW"/>
<dbReference type="InterPro" id="IPR001810">
    <property type="entry name" value="F-box_dom"/>
</dbReference>
<proteinExistence type="predicted"/>
<dbReference type="SMART" id="SM00256">
    <property type="entry name" value="FBOX"/>
    <property type="match status" value="1"/>
</dbReference>
<gene>
    <name evidence="2" type="ORF">chiPu_0017580</name>
</gene>
<evidence type="ECO:0000259" key="1">
    <source>
        <dbReference type="PROSITE" id="PS50181"/>
    </source>
</evidence>
<dbReference type="EMBL" id="BEZZ01001321">
    <property type="protein sequence ID" value="GCC17507.1"/>
    <property type="molecule type" value="Genomic_DNA"/>
</dbReference>
<dbReference type="AlphaFoldDB" id="A0A401RH93"/>
<dbReference type="Proteomes" id="UP000287033">
    <property type="component" value="Unassembled WGS sequence"/>
</dbReference>
<dbReference type="OrthoDB" id="3219396at2759"/>
<name>A0A401RH93_CHIPU</name>
<dbReference type="Gene3D" id="1.20.1280.50">
    <property type="match status" value="1"/>
</dbReference>
<accession>A0A401RH93</accession>
<evidence type="ECO:0000313" key="3">
    <source>
        <dbReference type="Proteomes" id="UP000287033"/>
    </source>
</evidence>
<dbReference type="Pfam" id="PF12937">
    <property type="entry name" value="F-box-like"/>
    <property type="match status" value="1"/>
</dbReference>
<organism evidence="2 3">
    <name type="scientific">Chiloscyllium punctatum</name>
    <name type="common">Brownbanded bambooshark</name>
    <name type="synonym">Hemiscyllium punctatum</name>
    <dbReference type="NCBI Taxonomy" id="137246"/>
    <lineage>
        <taxon>Eukaryota</taxon>
        <taxon>Metazoa</taxon>
        <taxon>Chordata</taxon>
        <taxon>Craniata</taxon>
        <taxon>Vertebrata</taxon>
        <taxon>Chondrichthyes</taxon>
        <taxon>Elasmobranchii</taxon>
        <taxon>Galeomorphii</taxon>
        <taxon>Galeoidea</taxon>
        <taxon>Orectolobiformes</taxon>
        <taxon>Hemiscylliidae</taxon>
        <taxon>Chiloscyllium</taxon>
    </lineage>
</organism>
<dbReference type="STRING" id="137246.A0A401RH93"/>